<protein>
    <submittedName>
        <fullName evidence="2">Uncharacterized protein</fullName>
    </submittedName>
</protein>
<dbReference type="EMBL" id="FUWJ01000001">
    <property type="protein sequence ID" value="SJZ48752.1"/>
    <property type="molecule type" value="Genomic_DNA"/>
</dbReference>
<dbReference type="Proteomes" id="UP000190092">
    <property type="component" value="Unassembled WGS sequence"/>
</dbReference>
<name>A0A1T4L1Y7_9HYPH</name>
<accession>A0A1T4L1Y7</accession>
<sequence>MAIAGLVLVSLSGTAIAQDRLDAGGLTFKDFATADHGASFDRGDPMLPEGPGPARARVLSIDNNGSFARIRFPRVKLDVSLPLGWQAFEEAERGIAYNADMSYRLLAWPLDFPFEGVRDAEHYAATKGGTILARHPGAKVQAHKLTDGSFLIVYENIKPTRADREPRTVFDLVIPNPKDAKAGILMTLGVPGSQAERGLRLMALIKSSIKVDW</sequence>
<gene>
    <name evidence="2" type="ORF">SAMN02745126_01302</name>
</gene>
<reference evidence="3" key="1">
    <citation type="submission" date="2017-02" db="EMBL/GenBank/DDBJ databases">
        <authorList>
            <person name="Varghese N."/>
            <person name="Submissions S."/>
        </authorList>
    </citation>
    <scope>NUCLEOTIDE SEQUENCE [LARGE SCALE GENOMIC DNA]</scope>
    <source>
        <strain evidence="3">ATCC 27094</strain>
    </source>
</reference>
<evidence type="ECO:0000313" key="2">
    <source>
        <dbReference type="EMBL" id="SJZ48752.1"/>
    </source>
</evidence>
<feature type="signal peptide" evidence="1">
    <location>
        <begin position="1"/>
        <end position="17"/>
    </location>
</feature>
<dbReference type="STRING" id="225324.SAMN02745126_01302"/>
<proteinExistence type="predicted"/>
<feature type="chain" id="PRO_5010546461" evidence="1">
    <location>
        <begin position="18"/>
        <end position="213"/>
    </location>
</feature>
<evidence type="ECO:0000256" key="1">
    <source>
        <dbReference type="SAM" id="SignalP"/>
    </source>
</evidence>
<evidence type="ECO:0000313" key="3">
    <source>
        <dbReference type="Proteomes" id="UP000190092"/>
    </source>
</evidence>
<organism evidence="2 3">
    <name type="scientific">Enhydrobacter aerosaccus</name>
    <dbReference type="NCBI Taxonomy" id="225324"/>
    <lineage>
        <taxon>Bacteria</taxon>
        <taxon>Pseudomonadati</taxon>
        <taxon>Pseudomonadota</taxon>
        <taxon>Alphaproteobacteria</taxon>
        <taxon>Hyphomicrobiales</taxon>
        <taxon>Enhydrobacter</taxon>
    </lineage>
</organism>
<keyword evidence="3" id="KW-1185">Reference proteome</keyword>
<dbReference type="AlphaFoldDB" id="A0A1T4L1Y7"/>
<keyword evidence="1" id="KW-0732">Signal</keyword>